<evidence type="ECO:0000313" key="1">
    <source>
        <dbReference type="EMBL" id="KAF4040660.1"/>
    </source>
</evidence>
<evidence type="ECO:0000313" key="3">
    <source>
        <dbReference type="Proteomes" id="UP000602510"/>
    </source>
</evidence>
<dbReference type="EMBL" id="JAACNO010001912">
    <property type="protein sequence ID" value="KAF4136670.1"/>
    <property type="molecule type" value="Genomic_DNA"/>
</dbReference>
<accession>A0A833TBM4</accession>
<protein>
    <submittedName>
        <fullName evidence="1">Uncharacterized protein</fullName>
    </submittedName>
</protein>
<evidence type="ECO:0000313" key="2">
    <source>
        <dbReference type="EMBL" id="KAF4136670.1"/>
    </source>
</evidence>
<reference evidence="1" key="1">
    <citation type="submission" date="2020-04" db="EMBL/GenBank/DDBJ databases">
        <title>Hybrid Assembly of Korean Phytophthora infestans isolates.</title>
        <authorList>
            <person name="Prokchorchik M."/>
            <person name="Lee Y."/>
            <person name="Seo J."/>
            <person name="Cho J.-H."/>
            <person name="Park Y.-E."/>
            <person name="Jang D.-C."/>
            <person name="Im J.-S."/>
            <person name="Choi J.-G."/>
            <person name="Park H.-J."/>
            <person name="Lee G.-B."/>
            <person name="Lee Y.-G."/>
            <person name="Hong S.-Y."/>
            <person name="Cho K."/>
            <person name="Sohn K.H."/>
        </authorList>
    </citation>
    <scope>NUCLEOTIDE SEQUENCE</scope>
    <source>
        <strain evidence="1">KR_1_A1</strain>
        <strain evidence="2">KR_2_A2</strain>
    </source>
</reference>
<dbReference type="Proteomes" id="UP000704712">
    <property type="component" value="Unassembled WGS sequence"/>
</dbReference>
<keyword evidence="3" id="KW-1185">Reference proteome</keyword>
<name>A0A833TBM4_PHYIN</name>
<sequence length="209" mass="23516">MQLSSVTATAKTKQPLLIVEAWSGDDVALEMAQPERALMVAVKVVLRAATCRLWGWIYRRGVATTQICQEELLPIAQPAVFPLSIQHMDFIANSFEDIMTQQQLMHAVLEDLRRNPGCRCESNYLRQVAHEAAVYRSRHVVRRPDAIRNCIRSEQRTERIRLVHALRGGAGSVGAKPLSAKKSCFGRIRKSKCSSSQITFATSRRNRNS</sequence>
<dbReference type="Proteomes" id="UP000602510">
    <property type="component" value="Unassembled WGS sequence"/>
</dbReference>
<gene>
    <name evidence="1" type="ORF">GN244_ATG07173</name>
    <name evidence="2" type="ORF">GN958_ATG14160</name>
</gene>
<comment type="caution">
    <text evidence="1">The sequence shown here is derived from an EMBL/GenBank/DDBJ whole genome shotgun (WGS) entry which is preliminary data.</text>
</comment>
<dbReference type="AlphaFoldDB" id="A0A833TBM4"/>
<proteinExistence type="predicted"/>
<organism evidence="1 3">
    <name type="scientific">Phytophthora infestans</name>
    <name type="common">Potato late blight agent</name>
    <name type="synonym">Botrytis infestans</name>
    <dbReference type="NCBI Taxonomy" id="4787"/>
    <lineage>
        <taxon>Eukaryota</taxon>
        <taxon>Sar</taxon>
        <taxon>Stramenopiles</taxon>
        <taxon>Oomycota</taxon>
        <taxon>Peronosporomycetes</taxon>
        <taxon>Peronosporales</taxon>
        <taxon>Peronosporaceae</taxon>
        <taxon>Phytophthora</taxon>
    </lineage>
</organism>
<dbReference type="EMBL" id="WSZM01000138">
    <property type="protein sequence ID" value="KAF4040660.1"/>
    <property type="molecule type" value="Genomic_DNA"/>
</dbReference>